<comment type="similarity">
    <text evidence="2">Belongs to the Bcl-2 family.</text>
</comment>
<keyword evidence="3" id="KW-0812">Transmembrane</keyword>
<comment type="subcellular location">
    <subcellularLocation>
        <location evidence="1">Membrane</location>
        <topology evidence="1">Single-pass membrane protein</topology>
    </subcellularLocation>
</comment>
<dbReference type="InterPro" id="IPR026298">
    <property type="entry name" value="Bcl-2_fam"/>
</dbReference>
<dbReference type="OrthoDB" id="6021377at2759"/>
<dbReference type="GO" id="GO:0001836">
    <property type="term" value="P:release of cytochrome c from mitochondria"/>
    <property type="evidence" value="ECO:0007669"/>
    <property type="project" value="TreeGrafter"/>
</dbReference>
<dbReference type="CDD" id="cd06845">
    <property type="entry name" value="Bcl-2_like"/>
    <property type="match status" value="1"/>
</dbReference>
<evidence type="ECO:0000313" key="8">
    <source>
        <dbReference type="EMBL" id="CAG9803007.1"/>
    </source>
</evidence>
<dbReference type="Proteomes" id="UP001153620">
    <property type="component" value="Chromosome 2"/>
</dbReference>
<dbReference type="Pfam" id="PF00452">
    <property type="entry name" value="Bcl-2"/>
    <property type="match status" value="1"/>
</dbReference>
<proteinExistence type="inferred from homology"/>
<feature type="domain" description="Bcl-2 Bcl-2 homology region 1-3" evidence="7">
    <location>
        <begin position="89"/>
        <end position="184"/>
    </location>
</feature>
<dbReference type="GO" id="GO:0051400">
    <property type="term" value="F:BH domain binding"/>
    <property type="evidence" value="ECO:0007669"/>
    <property type="project" value="TreeGrafter"/>
</dbReference>
<evidence type="ECO:0000313" key="9">
    <source>
        <dbReference type="Proteomes" id="UP001153620"/>
    </source>
</evidence>
<evidence type="ECO:0000256" key="6">
    <source>
        <dbReference type="ARBA" id="ARBA00023136"/>
    </source>
</evidence>
<organism evidence="8 9">
    <name type="scientific">Chironomus riparius</name>
    <dbReference type="NCBI Taxonomy" id="315576"/>
    <lineage>
        <taxon>Eukaryota</taxon>
        <taxon>Metazoa</taxon>
        <taxon>Ecdysozoa</taxon>
        <taxon>Arthropoda</taxon>
        <taxon>Hexapoda</taxon>
        <taxon>Insecta</taxon>
        <taxon>Pterygota</taxon>
        <taxon>Neoptera</taxon>
        <taxon>Endopterygota</taxon>
        <taxon>Diptera</taxon>
        <taxon>Nematocera</taxon>
        <taxon>Chironomoidea</taxon>
        <taxon>Chironomidae</taxon>
        <taxon>Chironominae</taxon>
        <taxon>Chironomus</taxon>
    </lineage>
</organism>
<dbReference type="Gene3D" id="1.10.437.10">
    <property type="entry name" value="Blc2-like"/>
    <property type="match status" value="1"/>
</dbReference>
<dbReference type="PANTHER" id="PTHR11256">
    <property type="entry name" value="BCL-2 RELATED"/>
    <property type="match status" value="1"/>
</dbReference>
<dbReference type="GO" id="GO:0097192">
    <property type="term" value="P:extrinsic apoptotic signaling pathway in absence of ligand"/>
    <property type="evidence" value="ECO:0007669"/>
    <property type="project" value="TreeGrafter"/>
</dbReference>
<evidence type="ECO:0000256" key="2">
    <source>
        <dbReference type="ARBA" id="ARBA00009458"/>
    </source>
</evidence>
<dbReference type="InterPro" id="IPR046371">
    <property type="entry name" value="Bcl-2_BH1-3"/>
</dbReference>
<sequence>MYLTQNAQILSEHMPWNHENQLDKLSDKNPMKKWSTQVGSEVSDQIQHLCAQFFKDKLRREGLLSRNVSILIEVHPAKAFHIRNILMIFNRMALELERMHPRTFANISVVPEEAPDLLESIGKTLFRQEEITWGKIISFLTLASAFIVDCVKNGQHDYIQPLINETCLILNEEAGVWIESQGGLNSLIEHIKPVRSDHISVMGLMEVLVGFLVITHWSWNIVKFLGAQISNYL</sequence>
<dbReference type="GO" id="GO:0042981">
    <property type="term" value="P:regulation of apoptotic process"/>
    <property type="evidence" value="ECO:0007669"/>
    <property type="project" value="InterPro"/>
</dbReference>
<evidence type="ECO:0000256" key="1">
    <source>
        <dbReference type="ARBA" id="ARBA00004167"/>
    </source>
</evidence>
<keyword evidence="4" id="KW-0053">Apoptosis</keyword>
<name>A0A9N9WS31_9DIPT</name>
<dbReference type="EMBL" id="OU895878">
    <property type="protein sequence ID" value="CAG9803007.1"/>
    <property type="molecule type" value="Genomic_DNA"/>
</dbReference>
<dbReference type="GO" id="GO:0008630">
    <property type="term" value="P:intrinsic apoptotic signaling pathway in response to DNA damage"/>
    <property type="evidence" value="ECO:0007669"/>
    <property type="project" value="TreeGrafter"/>
</dbReference>
<dbReference type="SMART" id="SM00337">
    <property type="entry name" value="BCL"/>
    <property type="match status" value="1"/>
</dbReference>
<dbReference type="SUPFAM" id="SSF56854">
    <property type="entry name" value="Bcl-2 inhibitors of programmed cell death"/>
    <property type="match status" value="1"/>
</dbReference>
<keyword evidence="6" id="KW-0472">Membrane</keyword>
<evidence type="ECO:0000256" key="5">
    <source>
        <dbReference type="ARBA" id="ARBA00022989"/>
    </source>
</evidence>
<accession>A0A9N9WS31</accession>
<dbReference type="InterPro" id="IPR036834">
    <property type="entry name" value="Bcl-2-like_sf"/>
</dbReference>
<keyword evidence="9" id="KW-1185">Reference proteome</keyword>
<dbReference type="GO" id="GO:0005741">
    <property type="term" value="C:mitochondrial outer membrane"/>
    <property type="evidence" value="ECO:0007669"/>
    <property type="project" value="TreeGrafter"/>
</dbReference>
<dbReference type="PROSITE" id="PS50062">
    <property type="entry name" value="BCL2_FAMILY"/>
    <property type="match status" value="1"/>
</dbReference>
<reference evidence="8" key="1">
    <citation type="submission" date="2022-01" db="EMBL/GenBank/DDBJ databases">
        <authorList>
            <person name="King R."/>
        </authorList>
    </citation>
    <scope>NUCLEOTIDE SEQUENCE</scope>
</reference>
<dbReference type="AlphaFoldDB" id="A0A9N9WS31"/>
<keyword evidence="5" id="KW-1133">Transmembrane helix</keyword>
<protein>
    <recommendedName>
        <fullName evidence="7">Bcl-2 Bcl-2 homology region 1-3 domain-containing protein</fullName>
    </recommendedName>
</protein>
<evidence type="ECO:0000259" key="7">
    <source>
        <dbReference type="SMART" id="SM00337"/>
    </source>
</evidence>
<dbReference type="InterPro" id="IPR002475">
    <property type="entry name" value="Bcl2-like"/>
</dbReference>
<reference evidence="8" key="2">
    <citation type="submission" date="2022-10" db="EMBL/GenBank/DDBJ databases">
        <authorList>
            <consortium name="ENA_rothamsted_submissions"/>
            <consortium name="culmorum"/>
            <person name="King R."/>
        </authorList>
    </citation>
    <scope>NUCLEOTIDE SEQUENCE</scope>
</reference>
<dbReference type="PANTHER" id="PTHR11256:SF48">
    <property type="entry name" value="BCL-2-RELATED OVARIAN KILLER PROTEIN"/>
    <property type="match status" value="1"/>
</dbReference>
<evidence type="ECO:0000256" key="3">
    <source>
        <dbReference type="ARBA" id="ARBA00022692"/>
    </source>
</evidence>
<gene>
    <name evidence="8" type="ORF">CHIRRI_LOCUS5909</name>
</gene>
<evidence type="ECO:0000256" key="4">
    <source>
        <dbReference type="ARBA" id="ARBA00022703"/>
    </source>
</evidence>